<keyword evidence="2" id="KW-0472">Membrane</keyword>
<feature type="transmembrane region" description="Helical" evidence="2">
    <location>
        <begin position="55"/>
        <end position="86"/>
    </location>
</feature>
<comment type="caution">
    <text evidence="3">The sequence shown here is derived from an EMBL/GenBank/DDBJ whole genome shotgun (WGS) entry which is preliminary data.</text>
</comment>
<feature type="transmembrane region" description="Helical" evidence="2">
    <location>
        <begin position="118"/>
        <end position="145"/>
    </location>
</feature>
<feature type="region of interest" description="Disordered" evidence="1">
    <location>
        <begin position="1"/>
        <end position="49"/>
    </location>
</feature>
<protein>
    <submittedName>
        <fullName evidence="3">Uncharacterized protein</fullName>
    </submittedName>
</protein>
<keyword evidence="2" id="KW-1133">Transmembrane helix</keyword>
<feature type="transmembrane region" description="Helical" evidence="2">
    <location>
        <begin position="157"/>
        <end position="181"/>
    </location>
</feature>
<accession>A0ABY1LN95</accession>
<keyword evidence="4" id="KW-1185">Reference proteome</keyword>
<feature type="transmembrane region" description="Helical" evidence="2">
    <location>
        <begin position="238"/>
        <end position="259"/>
    </location>
</feature>
<gene>
    <name evidence="3" type="ORF">SAMN06295973_2743</name>
</gene>
<evidence type="ECO:0000313" key="4">
    <source>
        <dbReference type="Proteomes" id="UP000190827"/>
    </source>
</evidence>
<reference evidence="3 4" key="1">
    <citation type="submission" date="2017-02" db="EMBL/GenBank/DDBJ databases">
        <authorList>
            <person name="Varghese N."/>
            <person name="Submissions S."/>
        </authorList>
    </citation>
    <scope>NUCLEOTIDE SEQUENCE [LARGE SCALE GENOMIC DNA]</scope>
    <source>
        <strain evidence="3 4">VKM Ac-1787</strain>
    </source>
</reference>
<dbReference type="EMBL" id="FUZO01000002">
    <property type="protein sequence ID" value="SKC67816.1"/>
    <property type="molecule type" value="Genomic_DNA"/>
</dbReference>
<organism evidence="3 4">
    <name type="scientific">Plantibacter cousiniae</name>
    <name type="common">nom. nud.</name>
    <dbReference type="NCBI Taxonomy" id="199709"/>
    <lineage>
        <taxon>Bacteria</taxon>
        <taxon>Bacillati</taxon>
        <taxon>Actinomycetota</taxon>
        <taxon>Actinomycetes</taxon>
        <taxon>Micrococcales</taxon>
        <taxon>Microbacteriaceae</taxon>
        <taxon>Plantibacter</taxon>
    </lineage>
</organism>
<dbReference type="Proteomes" id="UP000190827">
    <property type="component" value="Unassembled WGS sequence"/>
</dbReference>
<proteinExistence type="predicted"/>
<dbReference type="RefSeq" id="WP_079706499.1">
    <property type="nucleotide sequence ID" value="NZ_FUZO01000002.1"/>
</dbReference>
<name>A0ABY1LN95_9MICO</name>
<feature type="transmembrane region" description="Helical" evidence="2">
    <location>
        <begin position="201"/>
        <end position="226"/>
    </location>
</feature>
<sequence>MSDRGAAGTSPERDDAEASAAGSVHATSTVATSPDPDPDDASADPQDPARRSPRVAFLIAYLIRSVDLVVSAVLIIAIGGVVTTLFDIVGTAMRVDQSTGSYGPDAPLVLGGPSGAELWYQMLGSLGGWILLAVGVMLVIVQPVMEVVRRRTPSRGLAYVSGLTAVMVAGIGFGVLVVFGIPPVGLIASGAAGGLVSNLGSALAILVFGLVVYGAPALIVAALIMLLSFAIGRRRVRVVTAVLAGLIVVAVIVASTGAFRPPPAREVAAAQRSEAEDGFTRALADIDGIADIEVVGHGATVTMSLDAGVGQVLGAADAAKRAGEDLEGIAIVVIQREPDPTSAAQQQDPPRGPWRVQLVPSDQSIDEIADELQRLMLTERLQVSIAVTEGAPLITVFSMGALPAAVRELRGIYPDGAHYRVPERFSMADDPAELSVPMVDAILAVVEAYPDVEIEVNAQPKLYVNDVTPEEAAAIVAILQDPALAGTSPSGYPADYQINTSGPEGDVYLEGTFG</sequence>
<evidence type="ECO:0000256" key="1">
    <source>
        <dbReference type="SAM" id="MobiDB-lite"/>
    </source>
</evidence>
<keyword evidence="2" id="KW-0812">Transmembrane</keyword>
<evidence type="ECO:0000313" key="3">
    <source>
        <dbReference type="EMBL" id="SKC67816.1"/>
    </source>
</evidence>
<evidence type="ECO:0000256" key="2">
    <source>
        <dbReference type="SAM" id="Phobius"/>
    </source>
</evidence>